<comment type="similarity">
    <text evidence="5">Belongs to the CitG/MdcB family.</text>
</comment>
<dbReference type="GO" id="GO:0016757">
    <property type="term" value="F:glycosyltransferase activity"/>
    <property type="evidence" value="ECO:0007669"/>
    <property type="project" value="UniProtKB-KW"/>
</dbReference>
<proteinExistence type="inferred from homology"/>
<dbReference type="Pfam" id="PF01874">
    <property type="entry name" value="CitG"/>
    <property type="match status" value="1"/>
</dbReference>
<keyword evidence="2 5" id="KW-0808">Transferase</keyword>
<sequence>MSEQTKFLAQMAQKALLYEVVVHPKPGLVDPVDTGSHTDMDIFTFLDSTVSLLPYFQQASQLGASFVGDKLPALFQQLRVLGRQAEKTMFAATHNINTHKGAIFSLGIAIGATSFCWQHEKRDLPTIQATIQGMLVNLIRDDLGAAISKKSPQTAGEQQFVQYGLLGIRGQAQAGFPVVIEQALPFLRQSHGTTNTRLLDTLMLILQYTDDSNLIKRAHSQQIMPWARQQAQRYFDLGGANTRSGMAFLHKLNQKFIRYNLSLGGCADLLILTIYFGLLENII</sequence>
<dbReference type="RefSeq" id="WP_249512394.1">
    <property type="nucleotide sequence ID" value="NZ_CP093365.1"/>
</dbReference>
<dbReference type="InterPro" id="IPR002736">
    <property type="entry name" value="CitG"/>
</dbReference>
<name>A0ABY4PC97_9LACO</name>
<feature type="transmembrane region" description="Helical" evidence="6">
    <location>
        <begin position="256"/>
        <end position="278"/>
    </location>
</feature>
<dbReference type="GO" id="GO:0046917">
    <property type="term" value="F:triphosphoribosyl-dephospho-CoA synthase activity"/>
    <property type="evidence" value="ECO:0007669"/>
    <property type="project" value="UniProtKB-EC"/>
</dbReference>
<reference evidence="7 8" key="1">
    <citation type="journal article" date="2022" name="Int. J. Syst. Evol. Microbiol.">
        <title>Apilactobacillus apisilvae sp. nov., Nicolia spurrieriana gen. nov. sp. nov., Bombilactobacillus folatiphilus sp. nov. and Bombilactobacillus thymidiniphilus sp. nov., four new lactic acid bacterial isolates from stingless bees Tetragonula carbonaria and Austroplebeia australis.</title>
        <authorList>
            <person name="Oliphant S.A."/>
            <person name="Watson-Haigh N.S."/>
            <person name="Sumby K.M."/>
            <person name="Gardner J."/>
            <person name="Groom S."/>
            <person name="Jiranek V."/>
        </authorList>
    </citation>
    <scope>NUCLEOTIDE SEQUENCE [LARGE SCALE GENOMIC DNA]</scope>
    <source>
        <strain evidence="7 8">SG4_A1</strain>
    </source>
</reference>
<gene>
    <name evidence="5" type="primary">citG</name>
    <name evidence="7" type="ORF">MOO47_05105</name>
</gene>
<dbReference type="NCBIfam" id="NF002315">
    <property type="entry name" value="PRK01237.1"/>
    <property type="match status" value="1"/>
</dbReference>
<dbReference type="PANTHER" id="PTHR30201:SF2">
    <property type="entry name" value="2-(5''-TRIPHOSPHORIBOSYL)-3'-DEPHOSPHOCOENZYME-A SYNTHASE"/>
    <property type="match status" value="1"/>
</dbReference>
<comment type="catalytic activity">
    <reaction evidence="1 5">
        <text>3'-dephospho-CoA + ATP = 2'-(5''-triphospho-alpha-D-ribosyl)-3'-dephospho-CoA + adenine</text>
        <dbReference type="Rhea" id="RHEA:15117"/>
        <dbReference type="ChEBI" id="CHEBI:16708"/>
        <dbReference type="ChEBI" id="CHEBI:30616"/>
        <dbReference type="ChEBI" id="CHEBI:57328"/>
        <dbReference type="ChEBI" id="CHEBI:61378"/>
        <dbReference type="EC" id="2.4.2.52"/>
    </reaction>
</comment>
<dbReference type="PANTHER" id="PTHR30201">
    <property type="entry name" value="TRIPHOSPHORIBOSYL-DEPHOSPHO-COA SYNTHASE"/>
    <property type="match status" value="1"/>
</dbReference>
<accession>A0ABY4PC97</accession>
<evidence type="ECO:0000313" key="8">
    <source>
        <dbReference type="Proteomes" id="UP000831947"/>
    </source>
</evidence>
<keyword evidence="6" id="KW-1133">Transmembrane helix</keyword>
<keyword evidence="6" id="KW-0812">Transmembrane</keyword>
<keyword evidence="8" id="KW-1185">Reference proteome</keyword>
<dbReference type="EC" id="2.4.2.52" evidence="5"/>
<evidence type="ECO:0000256" key="3">
    <source>
        <dbReference type="ARBA" id="ARBA00022741"/>
    </source>
</evidence>
<evidence type="ECO:0000256" key="6">
    <source>
        <dbReference type="SAM" id="Phobius"/>
    </source>
</evidence>
<dbReference type="NCBIfam" id="TIGR03125">
    <property type="entry name" value="citrate_citG"/>
    <property type="match status" value="1"/>
</dbReference>
<dbReference type="Proteomes" id="UP000831947">
    <property type="component" value="Chromosome"/>
</dbReference>
<evidence type="ECO:0000256" key="5">
    <source>
        <dbReference type="HAMAP-Rule" id="MF_00397"/>
    </source>
</evidence>
<dbReference type="Gene3D" id="1.10.4200.10">
    <property type="entry name" value="Triphosphoribosyl-dephospho-CoA protein"/>
    <property type="match status" value="1"/>
</dbReference>
<organism evidence="7 8">
    <name type="scientific">Bombilactobacillus thymidiniphilus</name>
    <dbReference type="NCBI Taxonomy" id="2923363"/>
    <lineage>
        <taxon>Bacteria</taxon>
        <taxon>Bacillati</taxon>
        <taxon>Bacillota</taxon>
        <taxon>Bacilli</taxon>
        <taxon>Lactobacillales</taxon>
        <taxon>Lactobacillaceae</taxon>
        <taxon>Bombilactobacillus</taxon>
    </lineage>
</organism>
<dbReference type="EMBL" id="CP093365">
    <property type="protein sequence ID" value="UQS83167.1"/>
    <property type="molecule type" value="Genomic_DNA"/>
</dbReference>
<evidence type="ECO:0000313" key="7">
    <source>
        <dbReference type="EMBL" id="UQS83167.1"/>
    </source>
</evidence>
<keyword evidence="3 5" id="KW-0547">Nucleotide-binding</keyword>
<protein>
    <recommendedName>
        <fullName evidence="5">Probable 2-(5''-triphosphoribosyl)-3'-dephosphocoenzyme-A synthase</fullName>
        <shortName evidence="5">2-(5''-triphosphoribosyl)-3'-dephospho-CoA synthase</shortName>
        <ecNumber evidence="5">2.4.2.52</ecNumber>
    </recommendedName>
</protein>
<evidence type="ECO:0000256" key="2">
    <source>
        <dbReference type="ARBA" id="ARBA00022679"/>
    </source>
</evidence>
<evidence type="ECO:0000256" key="4">
    <source>
        <dbReference type="ARBA" id="ARBA00022840"/>
    </source>
</evidence>
<dbReference type="HAMAP" id="MF_00397">
    <property type="entry name" value="CitG"/>
    <property type="match status" value="1"/>
</dbReference>
<dbReference type="InterPro" id="IPR017551">
    <property type="entry name" value="TriPribosyl-deP-CoA_syn_CitG"/>
</dbReference>
<keyword evidence="6" id="KW-0472">Membrane</keyword>
<evidence type="ECO:0000256" key="1">
    <source>
        <dbReference type="ARBA" id="ARBA00001210"/>
    </source>
</evidence>
<keyword evidence="7" id="KW-0328">Glycosyltransferase</keyword>
<keyword evidence="4 5" id="KW-0067">ATP-binding</keyword>